<evidence type="ECO:0000256" key="2">
    <source>
        <dbReference type="ARBA" id="ARBA00006742"/>
    </source>
</evidence>
<dbReference type="GO" id="GO:0015031">
    <property type="term" value="P:protein transport"/>
    <property type="evidence" value="ECO:0007669"/>
    <property type="project" value="UniProtKB-KW"/>
</dbReference>
<keyword evidence="10 11" id="KW-0472">Membrane</keyword>
<keyword evidence="8 11" id="KW-1133">Transmembrane helix</keyword>
<dbReference type="AlphaFoldDB" id="A0A934WLU8"/>
<dbReference type="PRINTS" id="PR01853">
    <property type="entry name" value="YAJCTRNLCASE"/>
</dbReference>
<keyword evidence="5" id="KW-1003">Cell membrane</keyword>
<reference evidence="12" key="1">
    <citation type="journal article" date="2012" name="J. Microbiol. Biotechnol.">
        <title>Ramlibacter ginsenosidimutans sp. nov., with ginsenoside-converting activity.</title>
        <authorList>
            <person name="Wang L."/>
            <person name="An D.S."/>
            <person name="Kim S.G."/>
            <person name="Jin F.X."/>
            <person name="Kim S.C."/>
            <person name="Lee S.T."/>
            <person name="Im W.T."/>
        </authorList>
    </citation>
    <scope>NUCLEOTIDE SEQUENCE</scope>
    <source>
        <strain evidence="12">KACC 17527</strain>
    </source>
</reference>
<keyword evidence="9" id="KW-0811">Translocation</keyword>
<keyword evidence="6 11" id="KW-0812">Transmembrane</keyword>
<evidence type="ECO:0000313" key="12">
    <source>
        <dbReference type="EMBL" id="MBK6005793.1"/>
    </source>
</evidence>
<organism evidence="12 13">
    <name type="scientific">Ramlibacter ginsenosidimutans</name>
    <dbReference type="NCBI Taxonomy" id="502333"/>
    <lineage>
        <taxon>Bacteria</taxon>
        <taxon>Pseudomonadati</taxon>
        <taxon>Pseudomonadota</taxon>
        <taxon>Betaproteobacteria</taxon>
        <taxon>Burkholderiales</taxon>
        <taxon>Comamonadaceae</taxon>
        <taxon>Ramlibacter</taxon>
    </lineage>
</organism>
<evidence type="ECO:0000256" key="10">
    <source>
        <dbReference type="ARBA" id="ARBA00023136"/>
    </source>
</evidence>
<evidence type="ECO:0000256" key="11">
    <source>
        <dbReference type="SAM" id="Phobius"/>
    </source>
</evidence>
<comment type="caution">
    <text evidence="12">The sequence shown here is derived from an EMBL/GenBank/DDBJ whole genome shotgun (WGS) entry which is preliminary data.</text>
</comment>
<dbReference type="InterPro" id="IPR003849">
    <property type="entry name" value="Preprotein_translocase_YajC"/>
</dbReference>
<keyword evidence="7" id="KW-0653">Protein transport</keyword>
<feature type="transmembrane region" description="Helical" evidence="11">
    <location>
        <begin position="25"/>
        <end position="43"/>
    </location>
</feature>
<gene>
    <name evidence="12" type="primary">yajC</name>
    <name evidence="12" type="ORF">JJB11_06770</name>
</gene>
<evidence type="ECO:0000256" key="4">
    <source>
        <dbReference type="ARBA" id="ARBA00022448"/>
    </source>
</evidence>
<dbReference type="SMART" id="SM01323">
    <property type="entry name" value="YajC"/>
    <property type="match status" value="1"/>
</dbReference>
<dbReference type="RefSeq" id="WP_201167530.1">
    <property type="nucleotide sequence ID" value="NZ_JAEPWM010000002.1"/>
</dbReference>
<dbReference type="Proteomes" id="UP000630528">
    <property type="component" value="Unassembled WGS sequence"/>
</dbReference>
<evidence type="ECO:0000256" key="8">
    <source>
        <dbReference type="ARBA" id="ARBA00022989"/>
    </source>
</evidence>
<comment type="subcellular location">
    <subcellularLocation>
        <location evidence="1">Cell membrane</location>
        <topology evidence="1">Single-pass membrane protein</topology>
    </subcellularLocation>
</comment>
<evidence type="ECO:0000256" key="3">
    <source>
        <dbReference type="ARBA" id="ARBA00014962"/>
    </source>
</evidence>
<dbReference type="GO" id="GO:0005886">
    <property type="term" value="C:plasma membrane"/>
    <property type="evidence" value="ECO:0007669"/>
    <property type="project" value="UniProtKB-SubCell"/>
</dbReference>
<proteinExistence type="inferred from homology"/>
<keyword evidence="4" id="KW-0813">Transport</keyword>
<reference evidence="12" key="2">
    <citation type="submission" date="2021-01" db="EMBL/GenBank/DDBJ databases">
        <authorList>
            <person name="Kang M."/>
        </authorList>
    </citation>
    <scope>NUCLEOTIDE SEQUENCE</scope>
    <source>
        <strain evidence="12">KACC 17527</strain>
    </source>
</reference>
<evidence type="ECO:0000256" key="7">
    <source>
        <dbReference type="ARBA" id="ARBA00022927"/>
    </source>
</evidence>
<evidence type="ECO:0000256" key="6">
    <source>
        <dbReference type="ARBA" id="ARBA00022692"/>
    </source>
</evidence>
<evidence type="ECO:0000256" key="9">
    <source>
        <dbReference type="ARBA" id="ARBA00023010"/>
    </source>
</evidence>
<evidence type="ECO:0000313" key="13">
    <source>
        <dbReference type="Proteomes" id="UP000630528"/>
    </source>
</evidence>
<dbReference type="NCBIfam" id="TIGR00739">
    <property type="entry name" value="yajC"/>
    <property type="match status" value="1"/>
</dbReference>
<dbReference type="Pfam" id="PF02699">
    <property type="entry name" value="YajC"/>
    <property type="match status" value="1"/>
</dbReference>
<name>A0A934WLU8_9BURK</name>
<dbReference type="PANTHER" id="PTHR33909">
    <property type="entry name" value="SEC TRANSLOCON ACCESSORY COMPLEX SUBUNIT YAJC"/>
    <property type="match status" value="1"/>
</dbReference>
<comment type="similarity">
    <text evidence="2">Belongs to the YajC family.</text>
</comment>
<dbReference type="PANTHER" id="PTHR33909:SF1">
    <property type="entry name" value="SEC TRANSLOCON ACCESSORY COMPLEX SUBUNIT YAJC"/>
    <property type="match status" value="1"/>
</dbReference>
<accession>A0A934WLU8</accession>
<sequence>MFISSAYAQTAPAAAGGEGGMQSSLMSLLPLVLMFVVLYFVMIRPQMKRQKEHRTMVEALAKGDEVATSGGLLGRVTKLGDTYLGVEVAPGVEVTVQRTAVVQVLPKGSIK</sequence>
<evidence type="ECO:0000256" key="5">
    <source>
        <dbReference type="ARBA" id="ARBA00022475"/>
    </source>
</evidence>
<dbReference type="EMBL" id="JAEPWM010000002">
    <property type="protein sequence ID" value="MBK6005793.1"/>
    <property type="molecule type" value="Genomic_DNA"/>
</dbReference>
<evidence type="ECO:0000256" key="1">
    <source>
        <dbReference type="ARBA" id="ARBA00004162"/>
    </source>
</evidence>
<keyword evidence="13" id="KW-1185">Reference proteome</keyword>
<protein>
    <recommendedName>
        <fullName evidence="3">Sec translocon accessory complex subunit YajC</fullName>
    </recommendedName>
</protein>